<gene>
    <name evidence="2" type="ORF">PCOR1329_LOCUS30456</name>
</gene>
<feature type="transmembrane region" description="Helical" evidence="1">
    <location>
        <begin position="13"/>
        <end position="32"/>
    </location>
</feature>
<evidence type="ECO:0000313" key="3">
    <source>
        <dbReference type="Proteomes" id="UP001189429"/>
    </source>
</evidence>
<keyword evidence="3" id="KW-1185">Reference proteome</keyword>
<keyword evidence="1" id="KW-0472">Membrane</keyword>
<keyword evidence="1" id="KW-0812">Transmembrane</keyword>
<accession>A0ABN9SKZ0</accession>
<proteinExistence type="predicted"/>
<dbReference type="EMBL" id="CAUYUJ010011704">
    <property type="protein sequence ID" value="CAK0832439.1"/>
    <property type="molecule type" value="Genomic_DNA"/>
</dbReference>
<feature type="non-terminal residue" evidence="2">
    <location>
        <position position="1"/>
    </location>
</feature>
<evidence type="ECO:0000256" key="1">
    <source>
        <dbReference type="SAM" id="Phobius"/>
    </source>
</evidence>
<name>A0ABN9SKZ0_9DINO</name>
<organism evidence="2 3">
    <name type="scientific">Prorocentrum cordatum</name>
    <dbReference type="NCBI Taxonomy" id="2364126"/>
    <lineage>
        <taxon>Eukaryota</taxon>
        <taxon>Sar</taxon>
        <taxon>Alveolata</taxon>
        <taxon>Dinophyceae</taxon>
        <taxon>Prorocentrales</taxon>
        <taxon>Prorocentraceae</taxon>
        <taxon>Prorocentrum</taxon>
    </lineage>
</organism>
<feature type="non-terminal residue" evidence="2">
    <location>
        <position position="184"/>
    </location>
</feature>
<reference evidence="2" key="1">
    <citation type="submission" date="2023-10" db="EMBL/GenBank/DDBJ databases">
        <authorList>
            <person name="Chen Y."/>
            <person name="Shah S."/>
            <person name="Dougan E. K."/>
            <person name="Thang M."/>
            <person name="Chan C."/>
        </authorList>
    </citation>
    <scope>NUCLEOTIDE SEQUENCE [LARGE SCALE GENOMIC DNA]</scope>
</reference>
<protein>
    <submittedName>
        <fullName evidence="2">Uncharacterized protein</fullName>
    </submittedName>
</protein>
<dbReference type="Proteomes" id="UP001189429">
    <property type="component" value="Unassembled WGS sequence"/>
</dbReference>
<comment type="caution">
    <text evidence="2">The sequence shown here is derived from an EMBL/GenBank/DDBJ whole genome shotgun (WGS) entry which is preliminary data.</text>
</comment>
<feature type="transmembrane region" description="Helical" evidence="1">
    <location>
        <begin position="53"/>
        <end position="78"/>
    </location>
</feature>
<keyword evidence="1" id="KW-1133">Transmembrane helix</keyword>
<feature type="transmembrane region" description="Helical" evidence="1">
    <location>
        <begin position="84"/>
        <end position="109"/>
    </location>
</feature>
<evidence type="ECO:0000313" key="2">
    <source>
        <dbReference type="EMBL" id="CAK0832439.1"/>
    </source>
</evidence>
<sequence>VPVCNSDYSRGEIWPLHVVSAPASLAFAAWCVHVRGRFEGGSPLHAWTARFGVCAALHGASLLVFPGLTCGLATLTYADWQLKVSLGLATLTYYATVFVQWHLLLLRLIHNPTHLSLDRHHLLHAHARARALSRPSALLPSLRSAKPSGAPRAPNGGSCKPFGALRAPNGGYCKPFSASRAGMV</sequence>